<proteinExistence type="predicted"/>
<dbReference type="EMBL" id="FULE01000044">
    <property type="protein sequence ID" value="SJN58904.1"/>
    <property type="molecule type" value="Genomic_DNA"/>
</dbReference>
<keyword evidence="2" id="KW-1185">Reference proteome</keyword>
<dbReference type="AlphaFoldDB" id="A0A1R4LRG1"/>
<accession>A0A1R4LRG1</accession>
<reference evidence="2" key="1">
    <citation type="submission" date="2017-02" db="EMBL/GenBank/DDBJ databases">
        <authorList>
            <person name="Rodrigo-Torres L."/>
            <person name="Arahal R.D."/>
            <person name="Lucena T."/>
        </authorList>
    </citation>
    <scope>NUCLEOTIDE SEQUENCE [LARGE SCALE GENOMIC DNA]</scope>
    <source>
        <strain evidence="2">CECT 7878</strain>
    </source>
</reference>
<dbReference type="Pfam" id="PF23793">
    <property type="entry name" value="LysC"/>
    <property type="match status" value="1"/>
</dbReference>
<sequence>MSFLLMSLSGCVSPTKPLPVIQTQSILPPEGLIVPCYKPTINGTWPAVVTEDIPRLKSALAECAAQADEYLKWRTQGSPQ</sequence>
<evidence type="ECO:0000313" key="2">
    <source>
        <dbReference type="Proteomes" id="UP000188276"/>
    </source>
</evidence>
<dbReference type="Proteomes" id="UP000188276">
    <property type="component" value="Unassembled WGS sequence"/>
</dbReference>
<protein>
    <submittedName>
        <fullName evidence="1">Uncharacterized protein</fullName>
    </submittedName>
</protein>
<dbReference type="STRING" id="1123498.VR7878_03110"/>
<evidence type="ECO:0000313" key="1">
    <source>
        <dbReference type="EMBL" id="SJN58904.1"/>
    </source>
</evidence>
<name>A0A1R4LRG1_VIBR1</name>
<dbReference type="InterPro" id="IPR058979">
    <property type="entry name" value="LysC-like"/>
</dbReference>
<organism evidence="1 2">
    <name type="scientific">Vibrio ruber (strain DSM 16370 / JCM 11486 / BCRC 17186 / CECT 7878 / LMG 23124 / VR1)</name>
    <dbReference type="NCBI Taxonomy" id="1123498"/>
    <lineage>
        <taxon>Bacteria</taxon>
        <taxon>Pseudomonadati</taxon>
        <taxon>Pseudomonadota</taxon>
        <taxon>Gammaproteobacteria</taxon>
        <taxon>Vibrionales</taxon>
        <taxon>Vibrionaceae</taxon>
        <taxon>Vibrio</taxon>
    </lineage>
</organism>
<gene>
    <name evidence="1" type="ORF">VR7878_03110</name>
</gene>